<evidence type="ECO:0000256" key="1">
    <source>
        <dbReference type="SAM" id="MobiDB-lite"/>
    </source>
</evidence>
<feature type="region of interest" description="Disordered" evidence="1">
    <location>
        <begin position="23"/>
        <end position="62"/>
    </location>
</feature>
<evidence type="ECO:0000313" key="2">
    <source>
        <dbReference type="EMBL" id="PKU71779.1"/>
    </source>
</evidence>
<protein>
    <submittedName>
        <fullName evidence="2">Uncharacterized protein</fullName>
    </submittedName>
</protein>
<reference evidence="2 3" key="1">
    <citation type="journal article" date="2016" name="Sci. Rep.">
        <title>The Dendrobium catenatum Lindl. genome sequence provides insights into polysaccharide synthase, floral development and adaptive evolution.</title>
        <authorList>
            <person name="Zhang G.Q."/>
            <person name="Xu Q."/>
            <person name="Bian C."/>
            <person name="Tsai W.C."/>
            <person name="Yeh C.M."/>
            <person name="Liu K.W."/>
            <person name="Yoshida K."/>
            <person name="Zhang L.S."/>
            <person name="Chang S.B."/>
            <person name="Chen F."/>
            <person name="Shi Y."/>
            <person name="Su Y.Y."/>
            <person name="Zhang Y.Q."/>
            <person name="Chen L.J."/>
            <person name="Yin Y."/>
            <person name="Lin M."/>
            <person name="Huang H."/>
            <person name="Deng H."/>
            <person name="Wang Z.W."/>
            <person name="Zhu S.L."/>
            <person name="Zhao X."/>
            <person name="Deng C."/>
            <person name="Niu S.C."/>
            <person name="Huang J."/>
            <person name="Wang M."/>
            <person name="Liu G.H."/>
            <person name="Yang H.J."/>
            <person name="Xiao X.J."/>
            <person name="Hsiao Y.Y."/>
            <person name="Wu W.L."/>
            <person name="Chen Y.Y."/>
            <person name="Mitsuda N."/>
            <person name="Ohme-Takagi M."/>
            <person name="Luo Y.B."/>
            <person name="Van de Peer Y."/>
            <person name="Liu Z.J."/>
        </authorList>
    </citation>
    <scope>NUCLEOTIDE SEQUENCE [LARGE SCALE GENOMIC DNA]</scope>
    <source>
        <tissue evidence="2">The whole plant</tissue>
    </source>
</reference>
<accession>A0A2I0W7Z2</accession>
<name>A0A2I0W7Z2_9ASPA</name>
<feature type="compositionally biased region" description="Polar residues" evidence="1">
    <location>
        <begin position="33"/>
        <end position="48"/>
    </location>
</feature>
<sequence length="126" mass="13947">MEVMEVAAESSWQVCGQCPQSVAAPVQERRRQSGSPNDQTSLSTDQPGSTGGVEQGRYGHRPSRLVQISVDQPEHRPGCTPGRLKIGLIFQVDLTIILADQFKSGENYPEHRPIFELADIYRPEVT</sequence>
<keyword evidence="3" id="KW-1185">Reference proteome</keyword>
<dbReference type="AlphaFoldDB" id="A0A2I0W7Z2"/>
<evidence type="ECO:0000313" key="3">
    <source>
        <dbReference type="Proteomes" id="UP000233837"/>
    </source>
</evidence>
<proteinExistence type="predicted"/>
<dbReference type="EMBL" id="KZ502859">
    <property type="protein sequence ID" value="PKU71779.1"/>
    <property type="molecule type" value="Genomic_DNA"/>
</dbReference>
<organism evidence="2 3">
    <name type="scientific">Dendrobium catenatum</name>
    <dbReference type="NCBI Taxonomy" id="906689"/>
    <lineage>
        <taxon>Eukaryota</taxon>
        <taxon>Viridiplantae</taxon>
        <taxon>Streptophyta</taxon>
        <taxon>Embryophyta</taxon>
        <taxon>Tracheophyta</taxon>
        <taxon>Spermatophyta</taxon>
        <taxon>Magnoliopsida</taxon>
        <taxon>Liliopsida</taxon>
        <taxon>Asparagales</taxon>
        <taxon>Orchidaceae</taxon>
        <taxon>Epidendroideae</taxon>
        <taxon>Malaxideae</taxon>
        <taxon>Dendrobiinae</taxon>
        <taxon>Dendrobium</taxon>
    </lineage>
</organism>
<dbReference type="Proteomes" id="UP000233837">
    <property type="component" value="Unassembled WGS sequence"/>
</dbReference>
<gene>
    <name evidence="2" type="ORF">MA16_Dca008308</name>
</gene>
<reference evidence="2 3" key="2">
    <citation type="journal article" date="2017" name="Nature">
        <title>The Apostasia genome and the evolution of orchids.</title>
        <authorList>
            <person name="Zhang G.Q."/>
            <person name="Liu K.W."/>
            <person name="Li Z."/>
            <person name="Lohaus R."/>
            <person name="Hsiao Y.Y."/>
            <person name="Niu S.C."/>
            <person name="Wang J.Y."/>
            <person name="Lin Y.C."/>
            <person name="Xu Q."/>
            <person name="Chen L.J."/>
            <person name="Yoshida K."/>
            <person name="Fujiwara S."/>
            <person name="Wang Z.W."/>
            <person name="Zhang Y.Q."/>
            <person name="Mitsuda N."/>
            <person name="Wang M."/>
            <person name="Liu G.H."/>
            <person name="Pecoraro L."/>
            <person name="Huang H.X."/>
            <person name="Xiao X.J."/>
            <person name="Lin M."/>
            <person name="Wu X.Y."/>
            <person name="Wu W.L."/>
            <person name="Chen Y.Y."/>
            <person name="Chang S.B."/>
            <person name="Sakamoto S."/>
            <person name="Ohme-Takagi M."/>
            <person name="Yagi M."/>
            <person name="Zeng S.J."/>
            <person name="Shen C.Y."/>
            <person name="Yeh C.M."/>
            <person name="Luo Y.B."/>
            <person name="Tsai W.C."/>
            <person name="Van de Peer Y."/>
            <person name="Liu Z.J."/>
        </authorList>
    </citation>
    <scope>NUCLEOTIDE SEQUENCE [LARGE SCALE GENOMIC DNA]</scope>
    <source>
        <tissue evidence="2">The whole plant</tissue>
    </source>
</reference>